<organism evidence="1 2">
    <name type="scientific">Batillaria attramentaria</name>
    <dbReference type="NCBI Taxonomy" id="370345"/>
    <lineage>
        <taxon>Eukaryota</taxon>
        <taxon>Metazoa</taxon>
        <taxon>Spiralia</taxon>
        <taxon>Lophotrochozoa</taxon>
        <taxon>Mollusca</taxon>
        <taxon>Gastropoda</taxon>
        <taxon>Caenogastropoda</taxon>
        <taxon>Sorbeoconcha</taxon>
        <taxon>Cerithioidea</taxon>
        <taxon>Batillariidae</taxon>
        <taxon>Batillaria</taxon>
    </lineage>
</organism>
<evidence type="ECO:0000313" key="1">
    <source>
        <dbReference type="EMBL" id="KAK7505798.1"/>
    </source>
</evidence>
<sequence>MCREMTALTGALLGAFLHLWALFDAQYPALMSVFMKKIWRALTGTPLPFRTCSRSPCLGKR</sequence>
<dbReference type="AlphaFoldDB" id="A0ABD0M360"/>
<gene>
    <name evidence="1" type="ORF">BaRGS_00003069</name>
</gene>
<reference evidence="1 2" key="1">
    <citation type="journal article" date="2023" name="Sci. Data">
        <title>Genome assembly of the Korean intertidal mud-creeper Batillaria attramentaria.</title>
        <authorList>
            <person name="Patra A.K."/>
            <person name="Ho P.T."/>
            <person name="Jun S."/>
            <person name="Lee S.J."/>
            <person name="Kim Y."/>
            <person name="Won Y.J."/>
        </authorList>
    </citation>
    <scope>NUCLEOTIDE SEQUENCE [LARGE SCALE GENOMIC DNA]</scope>
    <source>
        <strain evidence="1">Wonlab-2016</strain>
    </source>
</reference>
<evidence type="ECO:0000313" key="2">
    <source>
        <dbReference type="Proteomes" id="UP001519460"/>
    </source>
</evidence>
<protein>
    <submittedName>
        <fullName evidence="1">Uncharacterized protein</fullName>
    </submittedName>
</protein>
<accession>A0ABD0M360</accession>
<dbReference type="Proteomes" id="UP001519460">
    <property type="component" value="Unassembled WGS sequence"/>
</dbReference>
<dbReference type="EMBL" id="JACVVK020000009">
    <property type="protein sequence ID" value="KAK7505798.1"/>
    <property type="molecule type" value="Genomic_DNA"/>
</dbReference>
<feature type="non-terminal residue" evidence="1">
    <location>
        <position position="61"/>
    </location>
</feature>
<proteinExistence type="predicted"/>
<name>A0ABD0M360_9CAEN</name>
<keyword evidence="2" id="KW-1185">Reference proteome</keyword>
<comment type="caution">
    <text evidence="1">The sequence shown here is derived from an EMBL/GenBank/DDBJ whole genome shotgun (WGS) entry which is preliminary data.</text>
</comment>